<name>V4A4H8_LOTGI</name>
<gene>
    <name evidence="2" type="ORF">LOTGIDRAFT_113902</name>
</gene>
<dbReference type="GO" id="GO:0004653">
    <property type="term" value="F:polypeptide N-acetylgalactosaminyltransferase activity"/>
    <property type="evidence" value="ECO:0007669"/>
    <property type="project" value="TreeGrafter"/>
</dbReference>
<reference evidence="2 3" key="1">
    <citation type="journal article" date="2013" name="Nature">
        <title>Insights into bilaterian evolution from three spiralian genomes.</title>
        <authorList>
            <person name="Simakov O."/>
            <person name="Marletaz F."/>
            <person name="Cho S.J."/>
            <person name="Edsinger-Gonzales E."/>
            <person name="Havlak P."/>
            <person name="Hellsten U."/>
            <person name="Kuo D.H."/>
            <person name="Larsson T."/>
            <person name="Lv J."/>
            <person name="Arendt D."/>
            <person name="Savage R."/>
            <person name="Osoegawa K."/>
            <person name="de Jong P."/>
            <person name="Grimwood J."/>
            <person name="Chapman J.A."/>
            <person name="Shapiro H."/>
            <person name="Aerts A."/>
            <person name="Otillar R.P."/>
            <person name="Terry A.Y."/>
            <person name="Boore J.L."/>
            <person name="Grigoriev I.V."/>
            <person name="Lindberg D.R."/>
            <person name="Seaver E.C."/>
            <person name="Weisblat D.A."/>
            <person name="Putnam N.H."/>
            <person name="Rokhsar D.S."/>
        </authorList>
    </citation>
    <scope>NUCLEOTIDE SEQUENCE [LARGE SCALE GENOMIC DNA]</scope>
</reference>
<evidence type="ECO:0000256" key="1">
    <source>
        <dbReference type="ARBA" id="ARBA00023157"/>
    </source>
</evidence>
<dbReference type="PANTHER" id="PTHR11675:SF119">
    <property type="entry name" value="POLYPEPTIDE N-ACETYLGALACTOSAMINYLTRANSFERASE 2"/>
    <property type="match status" value="1"/>
</dbReference>
<keyword evidence="1" id="KW-1015">Disulfide bond</keyword>
<dbReference type="Gene3D" id="3.90.550.10">
    <property type="entry name" value="Spore Coat Polysaccharide Biosynthesis Protein SpsA, Chain A"/>
    <property type="match status" value="1"/>
</dbReference>
<dbReference type="Proteomes" id="UP000030746">
    <property type="component" value="Unassembled WGS sequence"/>
</dbReference>
<dbReference type="EMBL" id="KB201205">
    <property type="protein sequence ID" value="ESO98823.1"/>
    <property type="molecule type" value="Genomic_DNA"/>
</dbReference>
<dbReference type="PANTHER" id="PTHR11675">
    <property type="entry name" value="N-ACETYLGALACTOSAMINYLTRANSFERASE"/>
    <property type="match status" value="1"/>
</dbReference>
<dbReference type="GO" id="GO:0006493">
    <property type="term" value="P:protein O-linked glycosylation"/>
    <property type="evidence" value="ECO:0007669"/>
    <property type="project" value="TreeGrafter"/>
</dbReference>
<organism evidence="2 3">
    <name type="scientific">Lottia gigantea</name>
    <name type="common">Giant owl limpet</name>
    <dbReference type="NCBI Taxonomy" id="225164"/>
    <lineage>
        <taxon>Eukaryota</taxon>
        <taxon>Metazoa</taxon>
        <taxon>Spiralia</taxon>
        <taxon>Lophotrochozoa</taxon>
        <taxon>Mollusca</taxon>
        <taxon>Gastropoda</taxon>
        <taxon>Patellogastropoda</taxon>
        <taxon>Lottioidea</taxon>
        <taxon>Lottiidae</taxon>
        <taxon>Lottia</taxon>
    </lineage>
</organism>
<dbReference type="CTD" id="20231022"/>
<dbReference type="AlphaFoldDB" id="V4A4H8"/>
<dbReference type="STRING" id="225164.V4A4H8"/>
<proteinExistence type="predicted"/>
<evidence type="ECO:0000313" key="2">
    <source>
        <dbReference type="EMBL" id="ESO98823.1"/>
    </source>
</evidence>
<protein>
    <recommendedName>
        <fullName evidence="4">Ricin B lectin domain-containing protein</fullName>
    </recommendedName>
</protein>
<accession>V4A4H8</accession>
<sequence length="248" mass="29386">WLCGGRILTVTCSRVGHMFKENKYGFDGDKSTVIRKNLMRISDIWLDEYKWIFDAVSRAFGPDPVMTHAELKSRMARKQLRRKLNCKPFKWFLDHIMPEIKVPSYSDDYFGELTNYKTALCWAPLEDGYIGITYDCFKHRILPENHFSLDFRGRLGHDHQCVYMDKHTLLLKKQPCECLTDSNRAVWSFHQIKEYAGQLLYEFDGRFWCPVHVTNIAGIHYKEQMVQMHQCNSSDPYQIWSFTYTLVK</sequence>
<dbReference type="OrthoDB" id="6140389at2759"/>
<evidence type="ECO:0000313" key="3">
    <source>
        <dbReference type="Proteomes" id="UP000030746"/>
    </source>
</evidence>
<dbReference type="RefSeq" id="XP_009050456.1">
    <property type="nucleotide sequence ID" value="XM_009052208.1"/>
</dbReference>
<dbReference type="OMA" id="VRESISW"/>
<keyword evidence="3" id="KW-1185">Reference proteome</keyword>
<dbReference type="HOGENOM" id="CLU_013477_2_0_1"/>
<dbReference type="InterPro" id="IPR029044">
    <property type="entry name" value="Nucleotide-diphossugar_trans"/>
</dbReference>
<dbReference type="GeneID" id="20231022"/>
<dbReference type="GO" id="GO:0005794">
    <property type="term" value="C:Golgi apparatus"/>
    <property type="evidence" value="ECO:0007669"/>
    <property type="project" value="TreeGrafter"/>
</dbReference>
<evidence type="ECO:0008006" key="4">
    <source>
        <dbReference type="Google" id="ProtNLM"/>
    </source>
</evidence>
<feature type="non-terminal residue" evidence="2">
    <location>
        <position position="1"/>
    </location>
</feature>
<dbReference type="KEGG" id="lgi:LOTGIDRAFT_113902"/>